<dbReference type="Gene3D" id="3.40.30.120">
    <property type="match status" value="1"/>
</dbReference>
<evidence type="ECO:0000313" key="1">
    <source>
        <dbReference type="EMBL" id="VVJ18277.1"/>
    </source>
</evidence>
<organism evidence="1 2">
    <name type="scientific">Amycolatopsis camponoti</name>
    <dbReference type="NCBI Taxonomy" id="2606593"/>
    <lineage>
        <taxon>Bacteria</taxon>
        <taxon>Bacillati</taxon>
        <taxon>Actinomycetota</taxon>
        <taxon>Actinomycetes</taxon>
        <taxon>Pseudonocardiales</taxon>
        <taxon>Pseudonocardiaceae</taxon>
        <taxon>Amycolatopsis</taxon>
    </lineage>
</organism>
<dbReference type="AlphaFoldDB" id="A0A6I8LQN5"/>
<reference evidence="1 2" key="1">
    <citation type="submission" date="2019-09" db="EMBL/GenBank/DDBJ databases">
        <authorList>
            <person name="Leyn A S."/>
        </authorList>
    </citation>
    <scope>NUCLEOTIDE SEQUENCE [LARGE SCALE GENOMIC DNA]</scope>
    <source>
        <strain evidence="1">AA231_1</strain>
    </source>
</reference>
<proteinExistence type="predicted"/>
<dbReference type="Proteomes" id="UP000399805">
    <property type="component" value="Unassembled WGS sequence"/>
</dbReference>
<accession>A0A6I8LQN5</accession>
<protein>
    <submittedName>
        <fullName evidence="1">Uncharacterized protein</fullName>
    </submittedName>
</protein>
<name>A0A6I8LQN5_9PSEU</name>
<evidence type="ECO:0000313" key="2">
    <source>
        <dbReference type="Proteomes" id="UP000399805"/>
    </source>
</evidence>
<gene>
    <name evidence="1" type="ORF">AA23TX_03298</name>
</gene>
<dbReference type="Pfam" id="PF21274">
    <property type="entry name" value="Rng_hyd_C"/>
    <property type="match status" value="1"/>
</dbReference>
<keyword evidence="2" id="KW-1185">Reference proteome</keyword>
<sequence>MAAEWGSRVRVETARPLAFPDQRLAALVRPDGYLAWASVGELDENDLREAMTTWLGPAG</sequence>
<dbReference type="EMBL" id="CABVGP010000001">
    <property type="protein sequence ID" value="VVJ18277.1"/>
    <property type="molecule type" value="Genomic_DNA"/>
</dbReference>